<dbReference type="EMBL" id="FMZO01000005">
    <property type="protein sequence ID" value="SDD00191.1"/>
    <property type="molecule type" value="Genomic_DNA"/>
</dbReference>
<dbReference type="Gene3D" id="2.60.120.200">
    <property type="match status" value="1"/>
</dbReference>
<dbReference type="InterPro" id="IPR015883">
    <property type="entry name" value="Glyco_hydro_20_cat"/>
</dbReference>
<feature type="active site" description="Proton donor" evidence="4">
    <location>
        <position position="367"/>
    </location>
</feature>
<organism evidence="7 8">
    <name type="scientific">Niabella drilacis (strain DSM 25811 / CCM 8410 / CCUG 62505 / LMG 26954 / E90)</name>
    <dbReference type="NCBI Taxonomy" id="1285928"/>
    <lineage>
        <taxon>Bacteria</taxon>
        <taxon>Pseudomonadati</taxon>
        <taxon>Bacteroidota</taxon>
        <taxon>Chitinophagia</taxon>
        <taxon>Chitinophagales</taxon>
        <taxon>Chitinophagaceae</taxon>
        <taxon>Niabella</taxon>
    </lineage>
</organism>
<dbReference type="PANTHER" id="PTHR43678:SF1">
    <property type="entry name" value="BETA-N-ACETYLHEXOSAMINIDASE"/>
    <property type="match status" value="1"/>
</dbReference>
<evidence type="ECO:0000313" key="7">
    <source>
        <dbReference type="EMBL" id="SDD00191.1"/>
    </source>
</evidence>
<dbReference type="Pfam" id="PF13385">
    <property type="entry name" value="Laminin_G_3"/>
    <property type="match status" value="1"/>
</dbReference>
<evidence type="ECO:0000313" key="8">
    <source>
        <dbReference type="Proteomes" id="UP000198757"/>
    </source>
</evidence>
<keyword evidence="2" id="KW-0378">Hydrolase</keyword>
<dbReference type="Proteomes" id="UP000198757">
    <property type="component" value="Unassembled WGS sequence"/>
</dbReference>
<protein>
    <submittedName>
        <fullName evidence="7">Hexosaminidase</fullName>
    </submittedName>
</protein>
<keyword evidence="3" id="KW-0326">Glycosidase</keyword>
<dbReference type="Gene3D" id="3.30.379.10">
    <property type="entry name" value="Chitobiase/beta-hexosaminidase domain 2-like"/>
    <property type="match status" value="1"/>
</dbReference>
<dbReference type="Pfam" id="PF00728">
    <property type="entry name" value="Glyco_hydro_20"/>
    <property type="match status" value="1"/>
</dbReference>
<accession>A0A1G6R6X3</accession>
<evidence type="ECO:0000256" key="2">
    <source>
        <dbReference type="ARBA" id="ARBA00022801"/>
    </source>
</evidence>
<dbReference type="InterPro" id="IPR029018">
    <property type="entry name" value="Hex-like_dom2"/>
</dbReference>
<dbReference type="PRINTS" id="PR00738">
    <property type="entry name" value="GLHYDRLASE20"/>
</dbReference>
<dbReference type="Gene3D" id="3.20.20.80">
    <property type="entry name" value="Glycosidases"/>
    <property type="match status" value="1"/>
</dbReference>
<dbReference type="Pfam" id="PF02838">
    <property type="entry name" value="Glyco_hydro_20b"/>
    <property type="match status" value="1"/>
</dbReference>
<evidence type="ECO:0000259" key="5">
    <source>
        <dbReference type="Pfam" id="PF00728"/>
    </source>
</evidence>
<evidence type="ECO:0000256" key="1">
    <source>
        <dbReference type="ARBA" id="ARBA00006285"/>
    </source>
</evidence>
<name>A0A1G6R6X3_NIADE</name>
<dbReference type="SUPFAM" id="SSF49899">
    <property type="entry name" value="Concanavalin A-like lectins/glucanases"/>
    <property type="match status" value="1"/>
</dbReference>
<sequence length="743" mass="82695">MADTGQCFYPFVKTAGISARAMMILLRGAQVEAAAGSDNSNMKMIIMKIKKRTLVLILVVVGLAGLSEVSQAQTNPAPFIIPALRQWQGGDGFFKWKPATRLVVDPRYAKQLLPVARLLAEDLAVMTPGTKLPVRTGQPQKGAVFFTLEVTGEALPAEGYALQISDRISIEAKDSVGAIWATRTLLQLLAQQSSLPKGTARDYPQSEVRGFVLDVGRKFFSLDFLKHYVKFMSYYKMNDFHIHLNDNGFKQFFGDNWDSTYSAFRLQNDRYPGLTAKDGSYTKKEFIDLQLMAQQYGVNIIPEIDVPAHSLAFSKAVPGVGSKQYGMDHLDLDNPLTYEVIDNVFREYLQGPNPVFIGREVHIGTDEYAKKDAEKFRKFADHYIRFVEGFGKKVRMWGSLTHAQGTTPVKVEGVTMNLWYNGYAEPKDMFALGYKGISTPDGWLYIVPAAGYYYDYLNVKRLYEEWTPNRIGKETFDENYPLLRGGSFAVWNDHVGNGITEKDVHHRVFPAMQVLSQKMWGGSVKPMAYVDFAARAQQVGEGPGLNMLGRIRAKDSLVLAMDAGGHFKGHRKPAAVNASFDKNEKALGLKGGESFVASPFPGIGYGYTVSFAIKPESGNAPNSVLFGSEDAVVTLNQQGTGKLGFSREGYHYNFDYTVPVNEWTNLTIKGNNKGTALYVNGVLKEKLEGAKRTFPNGKHTTAKVQTLFFPLQFIGDKKNAAKAWIRDLKVFNVELSDDAIREL</sequence>
<dbReference type="AlphaFoldDB" id="A0A1G6R6X3"/>
<proteinExistence type="inferred from homology"/>
<dbReference type="CDD" id="cd06564">
    <property type="entry name" value="GH20_DspB_LnbB-like"/>
    <property type="match status" value="1"/>
</dbReference>
<comment type="similarity">
    <text evidence="1">Belongs to the glycosyl hydrolase 20 family.</text>
</comment>
<evidence type="ECO:0000256" key="4">
    <source>
        <dbReference type="PIRSR" id="PIRSR625705-1"/>
    </source>
</evidence>
<dbReference type="InterPro" id="IPR017853">
    <property type="entry name" value="GH"/>
</dbReference>
<dbReference type="InterPro" id="IPR015882">
    <property type="entry name" value="HEX_bac_N"/>
</dbReference>
<evidence type="ECO:0000256" key="3">
    <source>
        <dbReference type="ARBA" id="ARBA00023295"/>
    </source>
</evidence>
<feature type="domain" description="Beta-hexosaminidase bacterial type N-terminal" evidence="6">
    <location>
        <begin position="78"/>
        <end position="203"/>
    </location>
</feature>
<dbReference type="GO" id="GO:0005975">
    <property type="term" value="P:carbohydrate metabolic process"/>
    <property type="evidence" value="ECO:0007669"/>
    <property type="project" value="InterPro"/>
</dbReference>
<keyword evidence="8" id="KW-1185">Reference proteome</keyword>
<dbReference type="SUPFAM" id="SSF55545">
    <property type="entry name" value="beta-N-acetylhexosaminidase-like domain"/>
    <property type="match status" value="1"/>
</dbReference>
<dbReference type="STRING" id="1285928.SAMN04487894_105165"/>
<dbReference type="InterPro" id="IPR025705">
    <property type="entry name" value="Beta_hexosaminidase_sua/sub"/>
</dbReference>
<dbReference type="PANTHER" id="PTHR43678">
    <property type="entry name" value="PUTATIVE (AFU_ORTHOLOGUE AFUA_2G00640)-RELATED"/>
    <property type="match status" value="1"/>
</dbReference>
<dbReference type="InterPro" id="IPR052764">
    <property type="entry name" value="GH20_Enzymes"/>
</dbReference>
<dbReference type="SUPFAM" id="SSF51445">
    <property type="entry name" value="(Trans)glycosidases"/>
    <property type="match status" value="1"/>
</dbReference>
<dbReference type="InterPro" id="IPR013320">
    <property type="entry name" value="ConA-like_dom_sf"/>
</dbReference>
<dbReference type="GO" id="GO:0004563">
    <property type="term" value="F:beta-N-acetylhexosaminidase activity"/>
    <property type="evidence" value="ECO:0007669"/>
    <property type="project" value="InterPro"/>
</dbReference>
<reference evidence="8" key="1">
    <citation type="submission" date="2016-10" db="EMBL/GenBank/DDBJ databases">
        <authorList>
            <person name="Varghese N."/>
            <person name="Submissions S."/>
        </authorList>
    </citation>
    <scope>NUCLEOTIDE SEQUENCE [LARGE SCALE GENOMIC DNA]</scope>
    <source>
        <strain evidence="8">DSM 25811 / CCM 8410 / LMG 26954 / E90</strain>
    </source>
</reference>
<evidence type="ECO:0000259" key="6">
    <source>
        <dbReference type="Pfam" id="PF02838"/>
    </source>
</evidence>
<gene>
    <name evidence="7" type="ORF">SAMN04487894_105165</name>
</gene>
<feature type="domain" description="Glycoside hydrolase family 20 catalytic" evidence="5">
    <location>
        <begin position="209"/>
        <end position="521"/>
    </location>
</feature>